<dbReference type="EC" id="2.3.2.2" evidence="1"/>
<dbReference type="AlphaFoldDB" id="A0A157QIU0"/>
<name>A0A157QIU0_9BORD</name>
<protein>
    <submittedName>
        <fullName evidence="1">Gamma-glutamyltranspeptidase</fullName>
        <ecNumber evidence="1">2.3.2.2</ecNumber>
    </submittedName>
</protein>
<dbReference type="SUPFAM" id="SSF56235">
    <property type="entry name" value="N-terminal nucleophile aminohydrolases (Ntn hydrolases)"/>
    <property type="match status" value="1"/>
</dbReference>
<evidence type="ECO:0000313" key="1">
    <source>
        <dbReference type="EMBL" id="SAI45450.1"/>
    </source>
</evidence>
<evidence type="ECO:0000313" key="2">
    <source>
        <dbReference type="Proteomes" id="UP000077037"/>
    </source>
</evidence>
<dbReference type="OrthoDB" id="5297205at2"/>
<dbReference type="PANTHER" id="PTHR43881:SF1">
    <property type="entry name" value="GAMMA-GLUTAMYLTRANSPEPTIDASE (AFU_ORTHOLOGUE AFUA_4G13580)"/>
    <property type="match status" value="1"/>
</dbReference>
<proteinExistence type="predicted"/>
<keyword evidence="1" id="KW-0808">Transferase</keyword>
<dbReference type="InterPro" id="IPR043137">
    <property type="entry name" value="GGT_ssub_C"/>
</dbReference>
<dbReference type="EMBL" id="FKBS01000025">
    <property type="protein sequence ID" value="SAI45450.1"/>
    <property type="molecule type" value="Genomic_DNA"/>
</dbReference>
<dbReference type="GO" id="GO:0103068">
    <property type="term" value="F:leukotriene C4 gamma-glutamyl transferase activity"/>
    <property type="evidence" value="ECO:0007669"/>
    <property type="project" value="UniProtKB-EC"/>
</dbReference>
<dbReference type="InterPro" id="IPR029055">
    <property type="entry name" value="Ntn_hydrolases_N"/>
</dbReference>
<dbReference type="InterPro" id="IPR052896">
    <property type="entry name" value="GGT-like_enzyme"/>
</dbReference>
<reference evidence="1 2" key="1">
    <citation type="submission" date="2016-03" db="EMBL/GenBank/DDBJ databases">
        <authorList>
            <consortium name="Pathogen Informatics"/>
        </authorList>
    </citation>
    <scope>NUCLEOTIDE SEQUENCE [LARGE SCALE GENOMIC DNA]</scope>
    <source>
        <strain evidence="1 2">NCTC13364</strain>
    </source>
</reference>
<dbReference type="Proteomes" id="UP000077037">
    <property type="component" value="Unassembled WGS sequence"/>
</dbReference>
<gene>
    <name evidence="1" type="primary">ywrD_4</name>
    <name evidence="1" type="ORF">SAMEA1982600_03576</name>
</gene>
<dbReference type="PANTHER" id="PTHR43881">
    <property type="entry name" value="GAMMA-GLUTAMYLTRANSPEPTIDASE (AFU_ORTHOLOGUE AFUA_4G13580)"/>
    <property type="match status" value="1"/>
</dbReference>
<dbReference type="PRINTS" id="PR01210">
    <property type="entry name" value="GGTRANSPTASE"/>
</dbReference>
<dbReference type="Gene3D" id="3.60.20.40">
    <property type="match status" value="1"/>
</dbReference>
<sequence>MTFDWTNPYPSSRAPVFARNLVATSQPLAAQAGLRMLALGGNAVDAAIAAAAALAITEPVGNGLGSDCYILVWDGARMHGLDASGTAPGAWSTNYFRSRHQGRIPARGWDSVTVPGAIAGWAALHERLGSLSFATLLEPAIEYAERGYAVTPAVQRKWAAQVDLLQSMPGFADHFMPRGRAPTIGEHFSLRCAADTLRRVAQTAGRDFYEGETAHKLVAHAQAHDAVLTLNDLRGYAPRWVDPIAQPYRGHVLHQLPSEGHAHGVASLATMGILQHFDLAAHAPDHPDVHHLMIEAVKLALSDIPESRDSLLDPARLAACAAAIDPKRAQPFALGRAPQGGTVHISAADRQGMMVSLVQSNHIGFGSGVVVPGTGVSLHNRGYAFSADPAHAHSVAGGKRPGHASTPLLLTRSGAPLASLGVMGGNMQPQGHVQTLVRMVDHGQQPQAACDAPRWRWTHGMSVDAEPTMSVALVEALCARGHAVERARDPHADFGSGQFVWRLGDPAVQGYVGASDGRRDGLAAGL</sequence>
<dbReference type="Gene3D" id="1.10.246.130">
    <property type="match status" value="1"/>
</dbReference>
<keyword evidence="1" id="KW-0012">Acyltransferase</keyword>
<dbReference type="InterPro" id="IPR043138">
    <property type="entry name" value="GGT_lsub"/>
</dbReference>
<dbReference type="Pfam" id="PF01019">
    <property type="entry name" value="G_glu_transpept"/>
    <property type="match status" value="1"/>
</dbReference>
<accession>A0A157QIU0</accession>
<dbReference type="RefSeq" id="WP_066416337.1">
    <property type="nucleotide sequence ID" value="NZ_FKBS01000025.1"/>
</dbReference>
<organism evidence="1 2">
    <name type="scientific">Bordetella ansorpii</name>
    <dbReference type="NCBI Taxonomy" id="288768"/>
    <lineage>
        <taxon>Bacteria</taxon>
        <taxon>Pseudomonadati</taxon>
        <taxon>Pseudomonadota</taxon>
        <taxon>Betaproteobacteria</taxon>
        <taxon>Burkholderiales</taxon>
        <taxon>Alcaligenaceae</taxon>
        <taxon>Bordetella</taxon>
    </lineage>
</organism>